<reference evidence="16" key="1">
    <citation type="submission" date="2013-12" db="EMBL/GenBank/DDBJ databases">
        <title>Gene variety of cpeA encoding phycoerythrin alpha subunit in cryptophytes.</title>
        <authorList>
            <person name="Teng C.Y."/>
            <person name="Green B.R."/>
        </authorList>
    </citation>
    <scope>NUCLEOTIDE SEQUENCE</scope>
    <source>
        <strain evidence="16">CCMP 269</strain>
    </source>
</reference>
<keyword evidence="8" id="KW-0157">Chromophore</keyword>
<comment type="similarity">
    <text evidence="2">Belongs to the phycoerythrin family.</text>
</comment>
<keyword evidence="4" id="KW-0150">Chloroplast</keyword>
<keyword evidence="11" id="KW-0089">Bile pigment</keyword>
<dbReference type="GO" id="GO:0030089">
    <property type="term" value="C:phycobilisome"/>
    <property type="evidence" value="ECO:0007669"/>
    <property type="project" value="InterPro"/>
</dbReference>
<dbReference type="GO" id="GO:0015979">
    <property type="term" value="P:photosynthesis"/>
    <property type="evidence" value="ECO:0007669"/>
    <property type="project" value="UniProtKB-KW"/>
</dbReference>
<dbReference type="PROSITE" id="PS51318">
    <property type="entry name" value="TAT"/>
    <property type="match status" value="1"/>
</dbReference>
<feature type="signal peptide" evidence="14">
    <location>
        <begin position="1"/>
        <end position="17"/>
    </location>
</feature>
<sequence>MIAKTVAVLALAGSAAAYAPTMSLSANRRELVQGAAAAAVVAPLLRPTGASAKDAQLRAPIVEIFDARGCDAKNAQYTGPKSNDMNDDQCVKVSMQKITVSEATAAKKLQEFIGGKATAINVPIISSMTKKY</sequence>
<evidence type="ECO:0000256" key="4">
    <source>
        <dbReference type="ARBA" id="ARBA00022528"/>
    </source>
</evidence>
<dbReference type="GO" id="GO:0009535">
    <property type="term" value="C:chloroplast thylakoid membrane"/>
    <property type="evidence" value="ECO:0007669"/>
    <property type="project" value="UniProtKB-SubCell"/>
</dbReference>
<accession>A0A067YS90</accession>
<gene>
    <name evidence="16" type="primary">cpeA</name>
</gene>
<keyword evidence="10" id="KW-0472">Membrane</keyword>
<evidence type="ECO:0000256" key="6">
    <source>
        <dbReference type="ARBA" id="ARBA00022640"/>
    </source>
</evidence>
<evidence type="ECO:0000256" key="1">
    <source>
        <dbReference type="ARBA" id="ARBA00004622"/>
    </source>
</evidence>
<keyword evidence="14" id="KW-0732">Signal</keyword>
<dbReference type="AlphaFoldDB" id="A0A067YS90"/>
<comment type="subcellular location">
    <subcellularLocation>
        <location evidence="1">Plastid</location>
        <location evidence="1">Chloroplast thylakoid membrane</location>
        <topology evidence="1">Peripheral membrane protein</topology>
        <orientation evidence="1">Lumenal side</orientation>
    </subcellularLocation>
</comment>
<evidence type="ECO:0000313" key="16">
    <source>
        <dbReference type="EMBL" id="AHH29971.1"/>
    </source>
</evidence>
<dbReference type="SUPFAM" id="SSF56568">
    <property type="entry name" value="Non-globular alpha+beta subunits of globular proteins"/>
    <property type="match status" value="1"/>
</dbReference>
<keyword evidence="7" id="KW-0249">Electron transport</keyword>
<evidence type="ECO:0000259" key="15">
    <source>
        <dbReference type="Pfam" id="PF02972"/>
    </source>
</evidence>
<feature type="domain" description="Phycoerythrin alpha chain" evidence="15">
    <location>
        <begin position="58"/>
        <end position="114"/>
    </location>
</feature>
<comment type="subunit">
    <text evidence="13">Heterotetramer of 2 different alpha chains and 2 identical beta chains which form 2 alpha-beta heterodimers within the heterotetramer.</text>
</comment>
<evidence type="ECO:0000256" key="5">
    <source>
        <dbReference type="ARBA" id="ARBA00022531"/>
    </source>
</evidence>
<evidence type="ECO:0000256" key="10">
    <source>
        <dbReference type="ARBA" id="ARBA00023136"/>
    </source>
</evidence>
<keyword evidence="6" id="KW-0934">Plastid</keyword>
<evidence type="ECO:0000256" key="11">
    <source>
        <dbReference type="ARBA" id="ARBA00023307"/>
    </source>
</evidence>
<dbReference type="InterPro" id="IPR011070">
    <property type="entry name" value="Globular_prot_asu/bsu"/>
</dbReference>
<dbReference type="EMBL" id="KF976874">
    <property type="protein sequence ID" value="AHH29971.1"/>
    <property type="molecule type" value="mRNA"/>
</dbReference>
<evidence type="ECO:0000256" key="9">
    <source>
        <dbReference type="ARBA" id="ARBA00023078"/>
    </source>
</evidence>
<proteinExistence type="evidence at transcript level"/>
<dbReference type="InterPro" id="IPR037011">
    <property type="entry name" value="Phycoerythr-like_a_sf"/>
</dbReference>
<keyword evidence="9" id="KW-0793">Thylakoid</keyword>
<evidence type="ECO:0000256" key="14">
    <source>
        <dbReference type="SAM" id="SignalP"/>
    </source>
</evidence>
<organism evidence="16">
    <name type="scientific">Chroomonas mesostigmatica</name>
    <dbReference type="NCBI Taxonomy" id="195065"/>
    <lineage>
        <taxon>Eukaryota</taxon>
        <taxon>Cryptophyceae</taxon>
        <taxon>Pyrenomonadales</taxon>
        <taxon>Chroomonadaceae</taxon>
        <taxon>Chroomonas</taxon>
    </lineage>
</organism>
<evidence type="ECO:0000256" key="2">
    <source>
        <dbReference type="ARBA" id="ARBA00010039"/>
    </source>
</evidence>
<dbReference type="Gene3D" id="3.90.510.10">
    <property type="entry name" value="Phycoerythrin alpha chain"/>
    <property type="match status" value="1"/>
</dbReference>
<evidence type="ECO:0000256" key="12">
    <source>
        <dbReference type="ARBA" id="ARBA00033724"/>
    </source>
</evidence>
<keyword evidence="5" id="KW-0602">Photosynthesis</keyword>
<name>A0A067YS90_9CRYP</name>
<evidence type="ECO:0000256" key="3">
    <source>
        <dbReference type="ARBA" id="ARBA00022448"/>
    </source>
</evidence>
<evidence type="ECO:0000256" key="13">
    <source>
        <dbReference type="ARBA" id="ARBA00033755"/>
    </source>
</evidence>
<protein>
    <submittedName>
        <fullName evidence="16">Phycoerythrin alpha subunit</fullName>
    </submittedName>
</protein>
<evidence type="ECO:0000256" key="8">
    <source>
        <dbReference type="ARBA" id="ARBA00022991"/>
    </source>
</evidence>
<feature type="chain" id="PRO_5001648492" evidence="14">
    <location>
        <begin position="18"/>
        <end position="132"/>
    </location>
</feature>
<evidence type="ECO:0000256" key="7">
    <source>
        <dbReference type="ARBA" id="ARBA00022982"/>
    </source>
</evidence>
<dbReference type="Pfam" id="PF02972">
    <property type="entry name" value="Phycoerythr_ab"/>
    <property type="match status" value="1"/>
</dbReference>
<dbReference type="InterPro" id="IPR004228">
    <property type="entry name" value="Phycoerythr_a"/>
</dbReference>
<keyword evidence="3" id="KW-0813">Transport</keyword>
<comment type="function">
    <text evidence="12">Light-harvesting photosynthetic tetrapyrrole chromophore-protein from the phycobiliprotein complex.</text>
</comment>
<dbReference type="InterPro" id="IPR006311">
    <property type="entry name" value="TAT_signal"/>
</dbReference>